<dbReference type="Proteomes" id="UP001060012">
    <property type="component" value="Chromosome"/>
</dbReference>
<dbReference type="Gene3D" id="3.30.450.20">
    <property type="entry name" value="PAS domain"/>
    <property type="match status" value="1"/>
</dbReference>
<dbReference type="NCBIfam" id="TIGR00254">
    <property type="entry name" value="GGDEF"/>
    <property type="match status" value="1"/>
</dbReference>
<dbReference type="InterPro" id="IPR013767">
    <property type="entry name" value="PAS_fold"/>
</dbReference>
<gene>
    <name evidence="4" type="ORF">NJU99_04885</name>
</gene>
<proteinExistence type="predicted"/>
<evidence type="ECO:0000256" key="1">
    <source>
        <dbReference type="ARBA" id="ARBA00012528"/>
    </source>
</evidence>
<dbReference type="Pfam" id="PF00990">
    <property type="entry name" value="GGDEF"/>
    <property type="match status" value="1"/>
</dbReference>
<dbReference type="InterPro" id="IPR043128">
    <property type="entry name" value="Rev_trsase/Diguanyl_cyclase"/>
</dbReference>
<accession>A0ABY5E6E4</accession>
<dbReference type="InterPro" id="IPR035965">
    <property type="entry name" value="PAS-like_dom_sf"/>
</dbReference>
<keyword evidence="4" id="KW-0808">Transferase</keyword>
<dbReference type="EC" id="2.7.7.65" evidence="1"/>
<evidence type="ECO:0000313" key="5">
    <source>
        <dbReference type="Proteomes" id="UP001060012"/>
    </source>
</evidence>
<feature type="domain" description="GGDEF" evidence="3">
    <location>
        <begin position="175"/>
        <end position="310"/>
    </location>
</feature>
<dbReference type="RefSeq" id="WP_254577606.1">
    <property type="nucleotide sequence ID" value="NZ_CP100595.1"/>
</dbReference>
<dbReference type="InterPro" id="IPR029787">
    <property type="entry name" value="Nucleotide_cyclase"/>
</dbReference>
<dbReference type="SUPFAM" id="SSF55785">
    <property type="entry name" value="PYP-like sensor domain (PAS domain)"/>
    <property type="match status" value="1"/>
</dbReference>
<sequence>MIDINNNVIFNSVDNGIIILDKELNILAWNRWLEILTYKKEADVINKNICELYENINEKKLKRKVKSVLVTNNPSFYNVDQNRYLIKIPVESITNSIYKYMQQNITIVPYDKDKELVCLFIYNTTNLRETNHKLELLNEELVEMTHRDPLTKLSNRRYFSMQSKKIQSYSKRNDTCLSLIVLDIDKFKNINDTYGHLVGDEVIIHIARALEKNLRDSDIISRFGGEEFVVLLQDCSIENAYLVAEKIREYIEKAEVIIDENTTIKYTVSLGVAKFDEQKDNDNLEQTFARADEALYEAKTSGRNKVVKAK</sequence>
<dbReference type="SUPFAM" id="SSF55073">
    <property type="entry name" value="Nucleotide cyclase"/>
    <property type="match status" value="1"/>
</dbReference>
<dbReference type="InterPro" id="IPR000160">
    <property type="entry name" value="GGDEF_dom"/>
</dbReference>
<comment type="catalytic activity">
    <reaction evidence="2">
        <text>2 GTP = 3',3'-c-di-GMP + 2 diphosphate</text>
        <dbReference type="Rhea" id="RHEA:24898"/>
        <dbReference type="ChEBI" id="CHEBI:33019"/>
        <dbReference type="ChEBI" id="CHEBI:37565"/>
        <dbReference type="ChEBI" id="CHEBI:58805"/>
        <dbReference type="EC" id="2.7.7.65"/>
    </reaction>
</comment>
<dbReference type="Pfam" id="PF00989">
    <property type="entry name" value="PAS"/>
    <property type="match status" value="1"/>
</dbReference>
<organism evidence="4 5">
    <name type="scientific">Arcobacter roscoffensis</name>
    <dbReference type="NCBI Taxonomy" id="2961520"/>
    <lineage>
        <taxon>Bacteria</taxon>
        <taxon>Pseudomonadati</taxon>
        <taxon>Campylobacterota</taxon>
        <taxon>Epsilonproteobacteria</taxon>
        <taxon>Campylobacterales</taxon>
        <taxon>Arcobacteraceae</taxon>
        <taxon>Arcobacter</taxon>
    </lineage>
</organism>
<dbReference type="PROSITE" id="PS50887">
    <property type="entry name" value="GGDEF"/>
    <property type="match status" value="1"/>
</dbReference>
<keyword evidence="4" id="KW-0548">Nucleotidyltransferase</keyword>
<dbReference type="SMART" id="SM00267">
    <property type="entry name" value="GGDEF"/>
    <property type="match status" value="1"/>
</dbReference>
<dbReference type="CDD" id="cd01949">
    <property type="entry name" value="GGDEF"/>
    <property type="match status" value="1"/>
</dbReference>
<keyword evidence="5" id="KW-1185">Reference proteome</keyword>
<dbReference type="Gene3D" id="3.30.70.270">
    <property type="match status" value="1"/>
</dbReference>
<dbReference type="GO" id="GO:0052621">
    <property type="term" value="F:diguanylate cyclase activity"/>
    <property type="evidence" value="ECO:0007669"/>
    <property type="project" value="UniProtKB-EC"/>
</dbReference>
<evidence type="ECO:0000259" key="3">
    <source>
        <dbReference type="PROSITE" id="PS50887"/>
    </source>
</evidence>
<dbReference type="InterPro" id="IPR050469">
    <property type="entry name" value="Diguanylate_Cyclase"/>
</dbReference>
<dbReference type="EMBL" id="CP100595">
    <property type="protein sequence ID" value="UTJ07432.1"/>
    <property type="molecule type" value="Genomic_DNA"/>
</dbReference>
<dbReference type="PANTHER" id="PTHR45138:SF9">
    <property type="entry name" value="DIGUANYLATE CYCLASE DGCM-RELATED"/>
    <property type="match status" value="1"/>
</dbReference>
<evidence type="ECO:0000313" key="4">
    <source>
        <dbReference type="EMBL" id="UTJ07432.1"/>
    </source>
</evidence>
<evidence type="ECO:0000256" key="2">
    <source>
        <dbReference type="ARBA" id="ARBA00034247"/>
    </source>
</evidence>
<reference evidence="4" key="1">
    <citation type="submission" date="2022-07" db="EMBL/GenBank/DDBJ databases">
        <title>Arcobacter roscoffensis sp. nov., a marine bacterium isolated from coastal seawater collected from Roscoff, France.</title>
        <authorList>
            <person name="Pascual J."/>
            <person name="Lepeaux C."/>
            <person name="Methner A."/>
            <person name="Overmann J."/>
        </authorList>
    </citation>
    <scope>NUCLEOTIDE SEQUENCE</scope>
    <source>
        <strain evidence="4">ARW1-2F2</strain>
    </source>
</reference>
<dbReference type="PANTHER" id="PTHR45138">
    <property type="entry name" value="REGULATORY COMPONENTS OF SENSORY TRANSDUCTION SYSTEM"/>
    <property type="match status" value="1"/>
</dbReference>
<protein>
    <recommendedName>
        <fullName evidence="1">diguanylate cyclase</fullName>
        <ecNumber evidence="1">2.7.7.65</ecNumber>
    </recommendedName>
</protein>
<name>A0ABY5E6E4_9BACT</name>